<dbReference type="GO" id="GO:0004806">
    <property type="term" value="F:triacylglycerol lipase activity"/>
    <property type="evidence" value="ECO:0007669"/>
    <property type="project" value="UniProtKB-EC"/>
</dbReference>
<organism evidence="6">
    <name type="scientific">Cyberlindnera fabianii</name>
    <name type="common">Yeast</name>
    <name type="synonym">Hansenula fabianii</name>
    <dbReference type="NCBI Taxonomy" id="36022"/>
    <lineage>
        <taxon>Eukaryota</taxon>
        <taxon>Fungi</taxon>
        <taxon>Dikarya</taxon>
        <taxon>Ascomycota</taxon>
        <taxon>Saccharomycotina</taxon>
        <taxon>Saccharomycetes</taxon>
        <taxon>Phaffomycetales</taxon>
        <taxon>Phaffomycetaceae</taxon>
        <taxon>Cyberlindnera</taxon>
    </lineage>
</organism>
<proteinExistence type="predicted"/>
<gene>
    <name evidence="7" type="ORF">BON22_4840</name>
    <name evidence="6" type="ORF">CYFA0S_08e00716g</name>
</gene>
<dbReference type="SUPFAM" id="SSF53474">
    <property type="entry name" value="alpha/beta-Hydrolases"/>
    <property type="match status" value="1"/>
</dbReference>
<feature type="chain" id="PRO_5015026833" description="triacylglycerol lipase" evidence="4">
    <location>
        <begin position="18"/>
        <end position="339"/>
    </location>
</feature>
<dbReference type="InterPro" id="IPR029058">
    <property type="entry name" value="AB_hydrolase_fold"/>
</dbReference>
<dbReference type="AlphaFoldDB" id="A0A061B496"/>
<dbReference type="CDD" id="cd00519">
    <property type="entry name" value="Lipase_3"/>
    <property type="match status" value="1"/>
</dbReference>
<dbReference type="PANTHER" id="PTHR46640:SF1">
    <property type="entry name" value="FUNGAL LIPASE-LIKE DOMAIN-CONTAINING PROTEIN-RELATED"/>
    <property type="match status" value="1"/>
</dbReference>
<keyword evidence="3" id="KW-0378">Hydrolase</keyword>
<reference evidence="8" key="2">
    <citation type="journal article" date="2017" name="Genome Announc.">
        <title>Genome sequences of Cyberlindnera fabianii 65, Pichia kudriavzevii 129, and Saccharomyces cerevisiae 131 isolated from fermented masau fruits in Zimbabwe.</title>
        <authorList>
            <person name="van Rijswijck I.M.H."/>
            <person name="Derks M.F.L."/>
            <person name="Abee T."/>
            <person name="de Ridder D."/>
            <person name="Smid E.J."/>
        </authorList>
    </citation>
    <scope>NUCLEOTIDE SEQUENCE [LARGE SCALE GENOMIC DNA]</scope>
    <source>
        <strain evidence="8">65</strain>
    </source>
</reference>
<keyword evidence="2 4" id="KW-0732">Signal</keyword>
<feature type="signal peptide" evidence="4">
    <location>
        <begin position="1"/>
        <end position="17"/>
    </location>
</feature>
<feature type="domain" description="Fungal lipase-type" evidence="5">
    <location>
        <begin position="125"/>
        <end position="268"/>
    </location>
</feature>
<reference evidence="6" key="1">
    <citation type="journal article" date="2014" name="Genome Announc.">
        <title>Genome sequence of the yeast Cyberlindnera fabianii (Hansenula fabianii).</title>
        <authorList>
            <person name="Freel K.C."/>
            <person name="Sarilar V."/>
            <person name="Neuveglise C."/>
            <person name="Devillers H."/>
            <person name="Friedrich A."/>
            <person name="Schacherer J."/>
        </authorList>
    </citation>
    <scope>NUCLEOTIDE SEQUENCE</scope>
    <source>
        <strain evidence="6">YJS4271</strain>
    </source>
</reference>
<dbReference type="OrthoDB" id="438440at2759"/>
<dbReference type="Gene3D" id="3.40.50.1820">
    <property type="entry name" value="alpha/beta hydrolase"/>
    <property type="match status" value="1"/>
</dbReference>
<dbReference type="GO" id="GO:0006629">
    <property type="term" value="P:lipid metabolic process"/>
    <property type="evidence" value="ECO:0007669"/>
    <property type="project" value="InterPro"/>
</dbReference>
<dbReference type="EMBL" id="MPUK01000012">
    <property type="protein sequence ID" value="ONH65280.1"/>
    <property type="molecule type" value="Genomic_DNA"/>
</dbReference>
<evidence type="ECO:0000313" key="8">
    <source>
        <dbReference type="Proteomes" id="UP000189513"/>
    </source>
</evidence>
<evidence type="ECO:0000313" key="6">
    <source>
        <dbReference type="EMBL" id="CDR41845.1"/>
    </source>
</evidence>
<dbReference type="PANTHER" id="PTHR46640">
    <property type="entry name" value="TRIACYLGLYCEROL LIPASE, PUTATIVE (AFU_ORTHOLOGUE AFUA_6G06510)-RELATED"/>
    <property type="match status" value="1"/>
</dbReference>
<evidence type="ECO:0000313" key="7">
    <source>
        <dbReference type="EMBL" id="ONH65280.1"/>
    </source>
</evidence>
<evidence type="ECO:0000256" key="3">
    <source>
        <dbReference type="ARBA" id="ARBA00022801"/>
    </source>
</evidence>
<dbReference type="InterPro" id="IPR002921">
    <property type="entry name" value="Fungal_lipase-type"/>
</dbReference>
<evidence type="ECO:0000256" key="4">
    <source>
        <dbReference type="SAM" id="SignalP"/>
    </source>
</evidence>
<name>A0A061B496_CYBFA</name>
<dbReference type="VEuPathDB" id="FungiDB:BON22_4840"/>
<dbReference type="EMBL" id="LK052893">
    <property type="protein sequence ID" value="CDR41845.1"/>
    <property type="molecule type" value="Genomic_DNA"/>
</dbReference>
<dbReference type="Proteomes" id="UP000189513">
    <property type="component" value="Unassembled WGS sequence"/>
</dbReference>
<dbReference type="OMA" id="HAGEVYI"/>
<evidence type="ECO:0000256" key="1">
    <source>
        <dbReference type="ARBA" id="ARBA00013279"/>
    </source>
</evidence>
<reference evidence="7" key="3">
    <citation type="submission" date="2017-01" db="EMBL/GenBank/DDBJ databases">
        <authorList>
            <person name="Mah S.A."/>
            <person name="Swanson W.J."/>
            <person name="Moy G.W."/>
            <person name="Vacquier V.D."/>
        </authorList>
    </citation>
    <scope>NUCLEOTIDE SEQUENCE [LARGE SCALE GENOMIC DNA]</scope>
    <source>
        <strain evidence="7">65</strain>
    </source>
</reference>
<dbReference type="Pfam" id="PF01764">
    <property type="entry name" value="Lipase_3"/>
    <property type="match status" value="1"/>
</dbReference>
<dbReference type="InterPro" id="IPR051299">
    <property type="entry name" value="AB_hydrolase_lip/est"/>
</dbReference>
<evidence type="ECO:0000259" key="5">
    <source>
        <dbReference type="Pfam" id="PF01764"/>
    </source>
</evidence>
<keyword evidence="8" id="KW-1185">Reference proteome</keyword>
<sequence length="339" mass="38392">MRYLISLLLICISLSSSQPHTEAATITGSPHLPITEPLYSKLVEYAHLIDIAYCISGVTRIQPPFECENGCDAFNDTDVLFQWSSDDLDMWRRPWDALRPQFRIVNDRFATTGYIAAWHPRETIVIVLRGTRSFKDTIVDLNTDMVEFGPDCPACKVHSGFLHSFRKTWLHIQQTVQQALVMYPAYKVVVMGHSMGGAVSVLLGVELLKFKHDIDDLEVITMGQPMVGNKIFAHYVDSLLHLRGPGAFEEGKLLRVTHKNDPIVKLPLSDSYIIGERYAHSSNEIFIDELGHHLPDIGNVVYCEGSEDDYCSHGMKFTRDNTEHLNYFRRMGMCGIGPF</sequence>
<evidence type="ECO:0000256" key="2">
    <source>
        <dbReference type="ARBA" id="ARBA00022729"/>
    </source>
</evidence>
<accession>A0A061B496</accession>
<protein>
    <recommendedName>
        <fullName evidence="1">triacylglycerol lipase</fullName>
        <ecNumber evidence="1">3.1.1.3</ecNumber>
    </recommendedName>
</protein>
<dbReference type="EC" id="3.1.1.3" evidence="1"/>